<feature type="region of interest" description="Disordered" evidence="10">
    <location>
        <begin position="273"/>
        <end position="295"/>
    </location>
</feature>
<evidence type="ECO:0000256" key="10">
    <source>
        <dbReference type="SAM" id="MobiDB-lite"/>
    </source>
</evidence>
<feature type="domain" description="WRKY" evidence="11">
    <location>
        <begin position="428"/>
        <end position="493"/>
    </location>
</feature>
<dbReference type="Gene3D" id="2.20.25.80">
    <property type="entry name" value="WRKY domain"/>
    <property type="match status" value="2"/>
</dbReference>
<keyword evidence="4" id="KW-0862">Zinc</keyword>
<evidence type="ECO:0000256" key="1">
    <source>
        <dbReference type="ARBA" id="ARBA00004123"/>
    </source>
</evidence>
<reference evidence="13" key="2">
    <citation type="submission" date="2025-08" db="UniProtKB">
        <authorList>
            <consortium name="RefSeq"/>
        </authorList>
    </citation>
    <scope>IDENTIFICATION</scope>
    <source>
        <tissue evidence="13">Leaf</tissue>
    </source>
</reference>
<evidence type="ECO:0000256" key="5">
    <source>
        <dbReference type="ARBA" id="ARBA00023015"/>
    </source>
</evidence>
<dbReference type="RefSeq" id="XP_022634904.1">
    <property type="nucleotide sequence ID" value="XM_022779183.1"/>
</dbReference>
<evidence type="ECO:0000313" key="12">
    <source>
        <dbReference type="Proteomes" id="UP000087766"/>
    </source>
</evidence>
<dbReference type="SMART" id="SM00774">
    <property type="entry name" value="WRKY"/>
    <property type="match status" value="2"/>
</dbReference>
<dbReference type="STRING" id="3916.A0A3Q0EWT9"/>
<dbReference type="GeneID" id="106757963"/>
<dbReference type="InterPro" id="IPR044810">
    <property type="entry name" value="WRKY_plant"/>
</dbReference>
<feature type="domain" description="WRKY" evidence="11">
    <location>
        <begin position="219"/>
        <end position="276"/>
    </location>
</feature>
<sequence>MLDQVKNEKRKRETLCERQTYLKMDIKEAERVVIAKPVASRPTCSTFKSFSELLAGAINVSPDISSSQATVSAIRPKTVRFKPAALNHPHAGFDSCQADTFGAALSNSSDKIPKLDNNQSLIYKPTAKLVSKTTVSLLANMKGNCSTGQQQTRQLMEANFQHSINEKFRSSMSSHLDQSIARHTEINEISEASKMVQQNTEEDQKTLTSSANCDRPSYDGYNWRKYGQKQVKGSEYPRSYYKCTHPNCPVKKKVERSFDGQIAEIVYKGEHNHLKPQLPKRSTATGTQGSGVLSDGMVQDVWSNSHSERNEGNESRVENAGGGLSVLSDYYVKLPQPNDSGLNIGATNAGGGSTENSCGLSGECEEGSKGFEAQEDEPRSKRRTSFLCILSNNSNCSSSSMKNENLSNEVALSEEGLVEPRIVMQSFTDSEILGDGFRWRKYGQKVVKGNPYPRSYYRCTNVKCNVRKHVERAIDDPRSFVTTYEGKHNHDMPLKNTGNVASERDSQASLCKDKA</sequence>
<dbReference type="KEGG" id="vra:106757963"/>
<dbReference type="GO" id="GO:0005634">
    <property type="term" value="C:nucleus"/>
    <property type="evidence" value="ECO:0007669"/>
    <property type="project" value="UniProtKB-SubCell"/>
</dbReference>
<evidence type="ECO:0000256" key="9">
    <source>
        <dbReference type="ARBA" id="ARBA00061157"/>
    </source>
</evidence>
<evidence type="ECO:0000256" key="3">
    <source>
        <dbReference type="ARBA" id="ARBA00022737"/>
    </source>
</evidence>
<feature type="compositionally biased region" description="Polar residues" evidence="10">
    <location>
        <begin position="280"/>
        <end position="291"/>
    </location>
</feature>
<dbReference type="GO" id="GO:0043565">
    <property type="term" value="F:sequence-specific DNA binding"/>
    <property type="evidence" value="ECO:0007669"/>
    <property type="project" value="InterPro"/>
</dbReference>
<dbReference type="PANTHER" id="PTHR31221">
    <property type="entry name" value="WRKY TRANSCRIPTION FACTOR PROTEIN 1-RELATED"/>
    <property type="match status" value="1"/>
</dbReference>
<dbReference type="InterPro" id="IPR003657">
    <property type="entry name" value="WRKY_dom"/>
</dbReference>
<dbReference type="AlphaFoldDB" id="A0A3Q0EWT9"/>
<accession>A0A3Q0EWT9</accession>
<evidence type="ECO:0000256" key="8">
    <source>
        <dbReference type="ARBA" id="ARBA00023242"/>
    </source>
</evidence>
<evidence type="ECO:0000313" key="13">
    <source>
        <dbReference type="RefSeq" id="XP_022634904.1"/>
    </source>
</evidence>
<dbReference type="SUPFAM" id="SSF118290">
    <property type="entry name" value="WRKY DNA-binding domain"/>
    <property type="match status" value="2"/>
</dbReference>
<keyword evidence="3" id="KW-0677">Repeat</keyword>
<protein>
    <submittedName>
        <fullName evidence="13">WRKY transcription factor 44 isoform X1</fullName>
    </submittedName>
</protein>
<keyword evidence="5" id="KW-0805">Transcription regulation</keyword>
<gene>
    <name evidence="13" type="primary">LOC106757963</name>
</gene>
<evidence type="ECO:0000256" key="7">
    <source>
        <dbReference type="ARBA" id="ARBA00023163"/>
    </source>
</evidence>
<dbReference type="InterPro" id="IPR036576">
    <property type="entry name" value="WRKY_dom_sf"/>
</dbReference>
<evidence type="ECO:0000256" key="6">
    <source>
        <dbReference type="ARBA" id="ARBA00023125"/>
    </source>
</evidence>
<feature type="region of interest" description="Disordered" evidence="10">
    <location>
        <begin position="346"/>
        <end position="378"/>
    </location>
</feature>
<keyword evidence="7" id="KW-0804">Transcription</keyword>
<keyword evidence="2" id="KW-0479">Metal-binding</keyword>
<dbReference type="OrthoDB" id="783645at2759"/>
<reference evidence="12" key="1">
    <citation type="journal article" date="2014" name="Nat. Commun.">
        <title>Genome sequence of mungbean and insights into evolution within Vigna species.</title>
        <authorList>
            <person name="Kang Y.J."/>
            <person name="Kim S.K."/>
            <person name="Kim M.Y."/>
            <person name="Lestari P."/>
            <person name="Kim K.H."/>
            <person name="Ha B.K."/>
            <person name="Jun T.H."/>
            <person name="Hwang W.J."/>
            <person name="Lee T."/>
            <person name="Lee J."/>
            <person name="Shim S."/>
            <person name="Yoon M.Y."/>
            <person name="Jang Y.E."/>
            <person name="Han K.S."/>
            <person name="Taeprayoon P."/>
            <person name="Yoon N."/>
            <person name="Somta P."/>
            <person name="Tanya P."/>
            <person name="Kim K.S."/>
            <person name="Gwag J.G."/>
            <person name="Moon J.K."/>
            <person name="Lee Y.H."/>
            <person name="Park B.S."/>
            <person name="Bombarely A."/>
            <person name="Doyle J.J."/>
            <person name="Jackson S.A."/>
            <person name="Schafleitner R."/>
            <person name="Srinives P."/>
            <person name="Varshney R.K."/>
            <person name="Lee S.H."/>
        </authorList>
    </citation>
    <scope>NUCLEOTIDE SEQUENCE [LARGE SCALE GENOMIC DNA]</scope>
    <source>
        <strain evidence="12">cv. VC1973A</strain>
    </source>
</reference>
<dbReference type="GO" id="GO:0003700">
    <property type="term" value="F:DNA-binding transcription factor activity"/>
    <property type="evidence" value="ECO:0007669"/>
    <property type="project" value="InterPro"/>
</dbReference>
<evidence type="ECO:0000256" key="4">
    <source>
        <dbReference type="ARBA" id="ARBA00022833"/>
    </source>
</evidence>
<keyword evidence="8" id="KW-0539">Nucleus</keyword>
<keyword evidence="12" id="KW-1185">Reference proteome</keyword>
<dbReference type="GO" id="GO:0046872">
    <property type="term" value="F:metal ion binding"/>
    <property type="evidence" value="ECO:0007669"/>
    <property type="project" value="UniProtKB-KW"/>
</dbReference>
<comment type="similarity">
    <text evidence="9">Belongs to the WRKY group I family.</text>
</comment>
<proteinExistence type="inferred from homology"/>
<dbReference type="Pfam" id="PF03106">
    <property type="entry name" value="WRKY"/>
    <property type="match status" value="2"/>
</dbReference>
<feature type="compositionally biased region" description="Basic and acidic residues" evidence="10">
    <location>
        <begin position="502"/>
        <end position="515"/>
    </location>
</feature>
<keyword evidence="6" id="KW-0238">DNA-binding</keyword>
<dbReference type="FunFam" id="2.20.25.80:FF:000003">
    <property type="entry name" value="WRKY transcription factor 57"/>
    <property type="match status" value="1"/>
</dbReference>
<dbReference type="PANTHER" id="PTHR31221:SF90">
    <property type="entry name" value="WRKY TRANSCRIPTION FACTOR 44"/>
    <property type="match status" value="1"/>
</dbReference>
<dbReference type="FunFam" id="2.20.25.80:FF:000006">
    <property type="entry name" value="WRKY transcription factor"/>
    <property type="match status" value="1"/>
</dbReference>
<feature type="region of interest" description="Disordered" evidence="10">
    <location>
        <begin position="484"/>
        <end position="515"/>
    </location>
</feature>
<evidence type="ECO:0000256" key="2">
    <source>
        <dbReference type="ARBA" id="ARBA00022723"/>
    </source>
</evidence>
<name>A0A3Q0EWT9_VIGRR</name>
<organism evidence="12 13">
    <name type="scientific">Vigna radiata var. radiata</name>
    <name type="common">Mung bean</name>
    <name type="synonym">Phaseolus aureus</name>
    <dbReference type="NCBI Taxonomy" id="3916"/>
    <lineage>
        <taxon>Eukaryota</taxon>
        <taxon>Viridiplantae</taxon>
        <taxon>Streptophyta</taxon>
        <taxon>Embryophyta</taxon>
        <taxon>Tracheophyta</taxon>
        <taxon>Spermatophyta</taxon>
        <taxon>Magnoliopsida</taxon>
        <taxon>eudicotyledons</taxon>
        <taxon>Gunneridae</taxon>
        <taxon>Pentapetalae</taxon>
        <taxon>rosids</taxon>
        <taxon>fabids</taxon>
        <taxon>Fabales</taxon>
        <taxon>Fabaceae</taxon>
        <taxon>Papilionoideae</taxon>
        <taxon>50 kb inversion clade</taxon>
        <taxon>NPAAA clade</taxon>
        <taxon>indigoferoid/millettioid clade</taxon>
        <taxon>Phaseoleae</taxon>
        <taxon>Vigna</taxon>
    </lineage>
</organism>
<dbReference type="PROSITE" id="PS50811">
    <property type="entry name" value="WRKY"/>
    <property type="match status" value="2"/>
</dbReference>
<comment type="subcellular location">
    <subcellularLocation>
        <location evidence="1">Nucleus</location>
    </subcellularLocation>
</comment>
<dbReference type="Proteomes" id="UP000087766">
    <property type="component" value="Chromosome 3"/>
</dbReference>
<evidence type="ECO:0000259" key="11">
    <source>
        <dbReference type="PROSITE" id="PS50811"/>
    </source>
</evidence>